<dbReference type="RefSeq" id="WP_014145702.1">
    <property type="nucleotide sequence ID" value="NC_016111.1"/>
</dbReference>
<evidence type="ECO:0000313" key="4">
    <source>
        <dbReference type="Proteomes" id="UP000007842"/>
    </source>
</evidence>
<dbReference type="EMBL" id="CP003219">
    <property type="protein sequence ID" value="AEW97364.1"/>
    <property type="molecule type" value="Genomic_DNA"/>
</dbReference>
<dbReference type="InterPro" id="IPR046675">
    <property type="entry name" value="DUF6545"/>
</dbReference>
<feature type="transmembrane region" description="Helical" evidence="1">
    <location>
        <begin position="99"/>
        <end position="116"/>
    </location>
</feature>
<sequence length="391" mass="41630">MSTAKIVVLVMLWAVTFWRLPSAVRVARQRALWVAFACISAASTLGVPEIQRVTDLDTGVHNLATLGKNLLGIAGSAAILDFVISIARPAAVRRSRPPLLAFAAVAMAGMTVLFAATPRATEADNFFDASIGSLPGTGYCLVFLGYLGVAMSVATWLFWSYGRHAGAGSLRVGLRVLGTGTALGALYSLFRSAHLAVHLTRLAFPLDDVTANAVADVVEYSAITLIIVGNSIPAVGVLLRSLRDRRSLRRLRPLWSSLTEAVPDVVLDAPVSRGPRIRLHRRVIEIRDAALVLAAYGGQEVRDRARRAAERADLPAAQRAALAEALWLRTARAAKLTGAAPVTAPAAAAQPPSPELDFDFPTEVRRLRELAAVYHSPVADALAASLTLEDA</sequence>
<keyword evidence="1" id="KW-0812">Transmembrane</keyword>
<proteinExistence type="predicted"/>
<dbReference type="STRING" id="1003195.SCATT_49930"/>
<dbReference type="KEGG" id="scy:SCATT_49930"/>
<dbReference type="KEGG" id="sct:SCAT_4999"/>
<feature type="transmembrane region" description="Helical" evidence="1">
    <location>
        <begin position="70"/>
        <end position="87"/>
    </location>
</feature>
<keyword evidence="1" id="KW-0472">Membrane</keyword>
<gene>
    <name evidence="3" type="ordered locus">SCATT_49930</name>
</gene>
<dbReference type="HOGENOM" id="CLU_042795_1_0_11"/>
<evidence type="ECO:0000256" key="1">
    <source>
        <dbReference type="SAM" id="Phobius"/>
    </source>
</evidence>
<dbReference type="PATRIC" id="fig|1003195.11.peg.6425"/>
<feature type="transmembrane region" description="Helical" evidence="1">
    <location>
        <begin position="31"/>
        <end position="50"/>
    </location>
</feature>
<evidence type="ECO:0000259" key="2">
    <source>
        <dbReference type="Pfam" id="PF20182"/>
    </source>
</evidence>
<dbReference type="Proteomes" id="UP000007842">
    <property type="component" value="Chromosome"/>
</dbReference>
<feature type="transmembrane region" description="Helical" evidence="1">
    <location>
        <begin position="220"/>
        <end position="242"/>
    </location>
</feature>
<dbReference type="NCBIfam" id="NF042915">
    <property type="entry name" value="MAB_1171c_fam"/>
    <property type="match status" value="1"/>
</dbReference>
<dbReference type="AlphaFoldDB" id="F8K0G0"/>
<keyword evidence="1" id="KW-1133">Transmembrane helix</keyword>
<dbReference type="Pfam" id="PF20182">
    <property type="entry name" value="DUF6545"/>
    <property type="match status" value="1"/>
</dbReference>
<feature type="domain" description="DUF6545" evidence="2">
    <location>
        <begin position="242"/>
        <end position="376"/>
    </location>
</feature>
<reference evidence="4" key="1">
    <citation type="submission" date="2011-12" db="EMBL/GenBank/DDBJ databases">
        <title>Complete genome sequence of Streptomyces cattleya strain DSM 46488.</title>
        <authorList>
            <person name="Ou H.-Y."/>
            <person name="Li P."/>
            <person name="Zhao C."/>
            <person name="O'Hagan D."/>
            <person name="Deng Z."/>
        </authorList>
    </citation>
    <scope>NUCLEOTIDE SEQUENCE [LARGE SCALE GENOMIC DNA]</scope>
    <source>
        <strain evidence="4">ATCC 35852 / DSM 46488 / JCM 4925 / NBRC 14057 / NRRL 8057</strain>
    </source>
</reference>
<feature type="transmembrane region" description="Helical" evidence="1">
    <location>
        <begin position="136"/>
        <end position="160"/>
    </location>
</feature>
<organism evidence="3 4">
    <name type="scientific">Streptantibioticus cattleyicolor (strain ATCC 35852 / DSM 46488 / JCM 4925 / NBRC 14057 / NRRL 8057)</name>
    <name type="common">Streptomyces cattleya</name>
    <dbReference type="NCBI Taxonomy" id="1003195"/>
    <lineage>
        <taxon>Bacteria</taxon>
        <taxon>Bacillati</taxon>
        <taxon>Actinomycetota</taxon>
        <taxon>Actinomycetes</taxon>
        <taxon>Kitasatosporales</taxon>
        <taxon>Streptomycetaceae</taxon>
        <taxon>Streptantibioticus</taxon>
    </lineage>
</organism>
<dbReference type="eggNOG" id="ENOG50345V2">
    <property type="taxonomic scope" value="Bacteria"/>
</dbReference>
<dbReference type="OrthoDB" id="3685619at2"/>
<accession>F8K0G0</accession>
<feature type="transmembrane region" description="Helical" evidence="1">
    <location>
        <begin position="172"/>
        <end position="190"/>
    </location>
</feature>
<dbReference type="InterPro" id="IPR050039">
    <property type="entry name" value="MAB_1171c-like"/>
</dbReference>
<name>F8K0G0_STREN</name>
<accession>G8X3J1</accession>
<evidence type="ECO:0000313" key="3">
    <source>
        <dbReference type="EMBL" id="AEW97364.1"/>
    </source>
</evidence>
<protein>
    <recommendedName>
        <fullName evidence="2">DUF6545 domain-containing protein</fullName>
    </recommendedName>
</protein>
<keyword evidence="4" id="KW-1185">Reference proteome</keyword>